<sequence>MSEVIRFPSRHTTLAEPLWREAVGDTVRQERLDRGERIIDVAERAGIAPQYLSEIERGRKDPSSEVLSAVAGALDLGAGEVTRRAATQMSRGPVCLAA</sequence>
<dbReference type="AlphaFoldDB" id="A0A0W8I4T0"/>
<dbReference type="GO" id="GO:0003677">
    <property type="term" value="F:DNA binding"/>
    <property type="evidence" value="ECO:0007669"/>
    <property type="project" value="UniProtKB-KW"/>
</dbReference>
<organism evidence="2 3">
    <name type="scientific">Serinicoccus chungangensis</name>
    <dbReference type="NCBI Taxonomy" id="767452"/>
    <lineage>
        <taxon>Bacteria</taxon>
        <taxon>Bacillati</taxon>
        <taxon>Actinomycetota</taxon>
        <taxon>Actinomycetes</taxon>
        <taxon>Micrococcales</taxon>
        <taxon>Ornithinimicrobiaceae</taxon>
        <taxon>Serinicoccus</taxon>
    </lineage>
</organism>
<keyword evidence="3" id="KW-1185">Reference proteome</keyword>
<evidence type="ECO:0000259" key="1">
    <source>
        <dbReference type="PROSITE" id="PS50943"/>
    </source>
</evidence>
<dbReference type="EMBL" id="LQBL01000028">
    <property type="protein sequence ID" value="KUG53247.1"/>
    <property type="molecule type" value="Genomic_DNA"/>
</dbReference>
<dbReference type="STRING" id="767452.AVL62_00020"/>
<dbReference type="Pfam" id="PF01381">
    <property type="entry name" value="HTH_3"/>
    <property type="match status" value="1"/>
</dbReference>
<evidence type="ECO:0000313" key="3">
    <source>
        <dbReference type="Proteomes" id="UP000054837"/>
    </source>
</evidence>
<evidence type="ECO:0000313" key="2">
    <source>
        <dbReference type="EMBL" id="KUG53247.1"/>
    </source>
</evidence>
<proteinExistence type="predicted"/>
<keyword evidence="2" id="KW-0238">DNA-binding</keyword>
<dbReference type="RefSeq" id="WP_028130775.1">
    <property type="nucleotide sequence ID" value="NZ_LQBL01000028.1"/>
</dbReference>
<dbReference type="InterPro" id="IPR010982">
    <property type="entry name" value="Lambda_DNA-bd_dom_sf"/>
</dbReference>
<dbReference type="CDD" id="cd00093">
    <property type="entry name" value="HTH_XRE"/>
    <property type="match status" value="1"/>
</dbReference>
<dbReference type="InterPro" id="IPR001387">
    <property type="entry name" value="Cro/C1-type_HTH"/>
</dbReference>
<dbReference type="SMART" id="SM00530">
    <property type="entry name" value="HTH_XRE"/>
    <property type="match status" value="1"/>
</dbReference>
<dbReference type="Proteomes" id="UP000054837">
    <property type="component" value="Unassembled WGS sequence"/>
</dbReference>
<protein>
    <submittedName>
        <fullName evidence="2">DNA-binding protein</fullName>
    </submittedName>
</protein>
<accession>A0A0W8I4T0</accession>
<reference evidence="2 3" key="1">
    <citation type="submission" date="2015-12" db="EMBL/GenBank/DDBJ databases">
        <title>Serinicoccus chungangenesis strain CD08_5 genome sequencing and assembly.</title>
        <authorList>
            <person name="Chander A.M."/>
            <person name="Kaur G."/>
            <person name="Nair G.R."/>
            <person name="Dhawan D.K."/>
            <person name="Kochhar R.K."/>
            <person name="Mayilraj S."/>
            <person name="Bhadada S.K."/>
        </authorList>
    </citation>
    <scope>NUCLEOTIDE SEQUENCE [LARGE SCALE GENOMIC DNA]</scope>
    <source>
        <strain evidence="2 3">CD08_5</strain>
    </source>
</reference>
<gene>
    <name evidence="2" type="ORF">AVL62_00020</name>
</gene>
<dbReference type="SUPFAM" id="SSF47413">
    <property type="entry name" value="lambda repressor-like DNA-binding domains"/>
    <property type="match status" value="1"/>
</dbReference>
<feature type="domain" description="HTH cro/C1-type" evidence="1">
    <location>
        <begin position="27"/>
        <end position="81"/>
    </location>
</feature>
<comment type="caution">
    <text evidence="2">The sequence shown here is derived from an EMBL/GenBank/DDBJ whole genome shotgun (WGS) entry which is preliminary data.</text>
</comment>
<dbReference type="Gene3D" id="1.10.260.40">
    <property type="entry name" value="lambda repressor-like DNA-binding domains"/>
    <property type="match status" value="1"/>
</dbReference>
<dbReference type="PROSITE" id="PS50943">
    <property type="entry name" value="HTH_CROC1"/>
    <property type="match status" value="1"/>
</dbReference>
<name>A0A0W8I4T0_9MICO</name>